<dbReference type="Proteomes" id="UP000583915">
    <property type="component" value="Unassembled WGS sequence"/>
</dbReference>
<evidence type="ECO:0000256" key="6">
    <source>
        <dbReference type="ARBA" id="ARBA00022918"/>
    </source>
</evidence>
<feature type="non-terminal residue" evidence="8">
    <location>
        <position position="67"/>
    </location>
</feature>
<protein>
    <submittedName>
        <fullName evidence="8">POK18 protein</fullName>
    </submittedName>
</protein>
<dbReference type="AlphaFoldDB" id="A0A7L1VS24"/>
<dbReference type="PANTHER" id="PTHR41694:SF5">
    <property type="entry name" value="RIBONUCLEASE H"/>
    <property type="match status" value="1"/>
</dbReference>
<dbReference type="GO" id="GO:0004519">
    <property type="term" value="F:endonuclease activity"/>
    <property type="evidence" value="ECO:0007669"/>
    <property type="project" value="UniProtKB-KW"/>
</dbReference>
<dbReference type="SUPFAM" id="SSF56672">
    <property type="entry name" value="DNA/RNA polymerases"/>
    <property type="match status" value="1"/>
</dbReference>
<dbReference type="PANTHER" id="PTHR41694">
    <property type="entry name" value="ENDOGENOUS RETROVIRUS GROUP K MEMBER POL PROTEIN"/>
    <property type="match status" value="1"/>
</dbReference>
<evidence type="ECO:0000256" key="2">
    <source>
        <dbReference type="ARBA" id="ARBA00022695"/>
    </source>
</evidence>
<keyword evidence="4" id="KW-0255">Endonuclease</keyword>
<dbReference type="Pfam" id="PF06817">
    <property type="entry name" value="RVT_thumb"/>
    <property type="match status" value="1"/>
</dbReference>
<evidence type="ECO:0000259" key="7">
    <source>
        <dbReference type="Pfam" id="PF06817"/>
    </source>
</evidence>
<organism evidence="8 9">
    <name type="scientific">Sitta europaea</name>
    <name type="common">Eurasian nuthatch</name>
    <dbReference type="NCBI Taxonomy" id="50251"/>
    <lineage>
        <taxon>Eukaryota</taxon>
        <taxon>Metazoa</taxon>
        <taxon>Chordata</taxon>
        <taxon>Craniata</taxon>
        <taxon>Vertebrata</taxon>
        <taxon>Euteleostomi</taxon>
        <taxon>Archelosauria</taxon>
        <taxon>Archosauria</taxon>
        <taxon>Dinosauria</taxon>
        <taxon>Saurischia</taxon>
        <taxon>Theropoda</taxon>
        <taxon>Coelurosauria</taxon>
        <taxon>Aves</taxon>
        <taxon>Neognathae</taxon>
        <taxon>Neoaves</taxon>
        <taxon>Telluraves</taxon>
        <taxon>Australaves</taxon>
        <taxon>Passeriformes</taxon>
        <taxon>Sittidae</taxon>
        <taxon>Sitta</taxon>
    </lineage>
</organism>
<feature type="non-terminal residue" evidence="8">
    <location>
        <position position="1"/>
    </location>
</feature>
<keyword evidence="2" id="KW-0548">Nucleotidyltransferase</keyword>
<comment type="caution">
    <text evidence="8">The sequence shown here is derived from an EMBL/GenBank/DDBJ whole genome shotgun (WGS) entry which is preliminary data.</text>
</comment>
<evidence type="ECO:0000256" key="3">
    <source>
        <dbReference type="ARBA" id="ARBA00022722"/>
    </source>
</evidence>
<dbReference type="InterPro" id="IPR043128">
    <property type="entry name" value="Rev_trsase/Diguanyl_cyclase"/>
</dbReference>
<accession>A0A7L1VS24</accession>
<proteinExistence type="predicted"/>
<name>A0A7L1VS24_SITEU</name>
<evidence type="ECO:0000256" key="5">
    <source>
        <dbReference type="ARBA" id="ARBA00022801"/>
    </source>
</evidence>
<keyword evidence="3" id="KW-0540">Nuclease</keyword>
<keyword evidence="9" id="KW-1185">Reference proteome</keyword>
<keyword evidence="1" id="KW-0808">Transferase</keyword>
<evidence type="ECO:0000256" key="4">
    <source>
        <dbReference type="ARBA" id="ARBA00022759"/>
    </source>
</evidence>
<sequence length="67" mass="7669">WSYLGMKVSLNRIQPSNLQIHVEIATVHDAQKLVGDIQWLRNWAGISNTEMGPLFELLQNSNHPTEQ</sequence>
<keyword evidence="6" id="KW-0695">RNA-directed DNA polymerase</keyword>
<evidence type="ECO:0000256" key="1">
    <source>
        <dbReference type="ARBA" id="ARBA00022679"/>
    </source>
</evidence>
<evidence type="ECO:0000313" key="9">
    <source>
        <dbReference type="Proteomes" id="UP000583915"/>
    </source>
</evidence>
<reference evidence="8 9" key="1">
    <citation type="submission" date="2019-09" db="EMBL/GenBank/DDBJ databases">
        <title>Bird 10,000 Genomes (B10K) Project - Family phase.</title>
        <authorList>
            <person name="Zhang G."/>
        </authorList>
    </citation>
    <scope>NUCLEOTIDE SEQUENCE [LARGE SCALE GENOMIC DNA]</scope>
    <source>
        <strain evidence="8">B10K-DU-002-25</strain>
        <tissue evidence="8">Muscle</tissue>
    </source>
</reference>
<dbReference type="GO" id="GO:0016787">
    <property type="term" value="F:hydrolase activity"/>
    <property type="evidence" value="ECO:0007669"/>
    <property type="project" value="UniProtKB-KW"/>
</dbReference>
<dbReference type="EMBL" id="VXBS01017453">
    <property type="protein sequence ID" value="NXO88214.1"/>
    <property type="molecule type" value="Genomic_DNA"/>
</dbReference>
<feature type="domain" description="Reverse transcriptase thumb" evidence="7">
    <location>
        <begin position="18"/>
        <end position="66"/>
    </location>
</feature>
<dbReference type="GO" id="GO:0003964">
    <property type="term" value="F:RNA-directed DNA polymerase activity"/>
    <property type="evidence" value="ECO:0007669"/>
    <property type="project" value="UniProtKB-KW"/>
</dbReference>
<evidence type="ECO:0000313" key="8">
    <source>
        <dbReference type="EMBL" id="NXO88214.1"/>
    </source>
</evidence>
<dbReference type="Gene3D" id="3.30.70.270">
    <property type="match status" value="1"/>
</dbReference>
<gene>
    <name evidence="8" type="primary">Ervk18_1</name>
    <name evidence="8" type="ORF">SITEUR_R15454</name>
</gene>
<dbReference type="InterPro" id="IPR043502">
    <property type="entry name" value="DNA/RNA_pol_sf"/>
</dbReference>
<dbReference type="InterPro" id="IPR010661">
    <property type="entry name" value="RVT_thumb"/>
</dbReference>
<keyword evidence="5" id="KW-0378">Hydrolase</keyword>